<keyword evidence="5" id="KW-1185">Reference proteome</keyword>
<dbReference type="PANTHER" id="PTHR35936:SF17">
    <property type="entry name" value="ARGININE-BINDING EXTRACELLULAR PROTEIN ARTP"/>
    <property type="match status" value="1"/>
</dbReference>
<evidence type="ECO:0000313" key="4">
    <source>
        <dbReference type="EMBL" id="MEK8026810.1"/>
    </source>
</evidence>
<gene>
    <name evidence="4" type="ORF">AACH11_12635</name>
</gene>
<accession>A0ABU9BDM4</accession>
<comment type="caution">
    <text evidence="4">The sequence shown here is derived from an EMBL/GenBank/DDBJ whole genome shotgun (WGS) entry which is preliminary data.</text>
</comment>
<sequence>MAFAFSSVRRLSLQAGLLAAGLSALAPALAQSNDAAWADVRKAGVLRCGAAVAAPYVMRDARSGQYSGFFSDLCREFGEKELKVKVEFVDTNWDNLVAGVQAGSWDLAMALNETPERKKAVNFTAAAVDYQVSFLVNTGNPKFSATGNTLADFDKAGVRFVVMSGTSQDKLLTASIRQGQIQRLPGMDETRLALVSKRADVLVDANDTNRLFAVANPGKVREVLLQPTLGKQPVAFGLSLNRSEADIRFINDYINRRRANGEIEALVDKAAKAAVEATKAR</sequence>
<keyword evidence="1 2" id="KW-0732">Signal</keyword>
<evidence type="ECO:0000256" key="2">
    <source>
        <dbReference type="SAM" id="SignalP"/>
    </source>
</evidence>
<dbReference type="Gene3D" id="3.40.190.10">
    <property type="entry name" value="Periplasmic binding protein-like II"/>
    <property type="match status" value="2"/>
</dbReference>
<proteinExistence type="predicted"/>
<dbReference type="SUPFAM" id="SSF53850">
    <property type="entry name" value="Periplasmic binding protein-like II"/>
    <property type="match status" value="1"/>
</dbReference>
<dbReference type="InterPro" id="IPR001638">
    <property type="entry name" value="Solute-binding_3/MltF_N"/>
</dbReference>
<evidence type="ECO:0000313" key="5">
    <source>
        <dbReference type="Proteomes" id="UP001368500"/>
    </source>
</evidence>
<feature type="domain" description="Solute-binding protein family 3/N-terminal" evidence="3">
    <location>
        <begin position="45"/>
        <end position="274"/>
    </location>
</feature>
<feature type="signal peptide" evidence="2">
    <location>
        <begin position="1"/>
        <end position="30"/>
    </location>
</feature>
<name>A0ABU9BDM4_9BURK</name>
<dbReference type="EMBL" id="JBBUTF010000010">
    <property type="protein sequence ID" value="MEK8026810.1"/>
    <property type="molecule type" value="Genomic_DNA"/>
</dbReference>
<evidence type="ECO:0000259" key="3">
    <source>
        <dbReference type="SMART" id="SM00062"/>
    </source>
</evidence>
<organism evidence="4 5">
    <name type="scientific">Pseudaquabacterium rugosum</name>
    <dbReference type="NCBI Taxonomy" id="2984194"/>
    <lineage>
        <taxon>Bacteria</taxon>
        <taxon>Pseudomonadati</taxon>
        <taxon>Pseudomonadota</taxon>
        <taxon>Betaproteobacteria</taxon>
        <taxon>Burkholderiales</taxon>
        <taxon>Sphaerotilaceae</taxon>
        <taxon>Pseudaquabacterium</taxon>
    </lineage>
</organism>
<dbReference type="SMART" id="SM00062">
    <property type="entry name" value="PBPb"/>
    <property type="match status" value="1"/>
</dbReference>
<dbReference type="Proteomes" id="UP001368500">
    <property type="component" value="Unassembled WGS sequence"/>
</dbReference>
<reference evidence="4 5" key="1">
    <citation type="submission" date="2024-04" db="EMBL/GenBank/DDBJ databases">
        <title>Novel species of the genus Ideonella isolated from streams.</title>
        <authorList>
            <person name="Lu H."/>
        </authorList>
    </citation>
    <scope>NUCLEOTIDE SEQUENCE [LARGE SCALE GENOMIC DNA]</scope>
    <source>
        <strain evidence="4 5">BYS139W</strain>
    </source>
</reference>
<protein>
    <submittedName>
        <fullName evidence="4">Transporter substrate-binding domain-containing protein</fullName>
    </submittedName>
</protein>
<feature type="chain" id="PRO_5046355973" evidence="2">
    <location>
        <begin position="31"/>
        <end position="281"/>
    </location>
</feature>
<dbReference type="PANTHER" id="PTHR35936">
    <property type="entry name" value="MEMBRANE-BOUND LYTIC MUREIN TRANSGLYCOSYLASE F"/>
    <property type="match status" value="1"/>
</dbReference>
<evidence type="ECO:0000256" key="1">
    <source>
        <dbReference type="ARBA" id="ARBA00022729"/>
    </source>
</evidence>
<dbReference type="Pfam" id="PF00497">
    <property type="entry name" value="SBP_bac_3"/>
    <property type="match status" value="1"/>
</dbReference>
<dbReference type="RefSeq" id="WP_341374592.1">
    <property type="nucleotide sequence ID" value="NZ_JBBUTF010000010.1"/>
</dbReference>